<accession>A0A0L0VSX0</accession>
<comment type="caution">
    <text evidence="9">The sequence shown here is derived from an EMBL/GenBank/DDBJ whole genome shotgun (WGS) entry which is preliminary data.</text>
</comment>
<evidence type="ECO:0000313" key="9">
    <source>
        <dbReference type="EMBL" id="KNF02095.1"/>
    </source>
</evidence>
<evidence type="ECO:0000256" key="8">
    <source>
        <dbReference type="SAM" id="MobiDB-lite"/>
    </source>
</evidence>
<comment type="function">
    <text evidence="7">Required for pre-mRNA splicing.</text>
</comment>
<dbReference type="STRING" id="1165861.A0A0L0VSX0"/>
<evidence type="ECO:0000256" key="4">
    <source>
        <dbReference type="ARBA" id="ARBA00022728"/>
    </source>
</evidence>
<dbReference type="Proteomes" id="UP000054564">
    <property type="component" value="Unassembled WGS sequence"/>
</dbReference>
<keyword evidence="3 7" id="KW-0507">mRNA processing</keyword>
<dbReference type="OrthoDB" id="190958at2759"/>
<evidence type="ECO:0000256" key="6">
    <source>
        <dbReference type="ARBA" id="ARBA00023242"/>
    </source>
</evidence>
<sequence length="279" mass="31913">MANTTAKGAVSIHGTNPQFLIDKVLRSRIYDSEYWKESCFGLTAETIIDKTVFDLNYLGSTFTANLRPTPFICLLLKLLQLQPEKEIILEYLRAEEFKYLRALAAFYVRLTFTSINVYQTLEPLLQDYRKLRVRGLDGTYDLTTFDELIDNLLTESIVFEIVLPRLTSRKVLEDLESLPERKSTLGIALGFHSDDSEQEQDQEEGEDRASPTSDHNSERFVSRSPTPTKTDQDTDNPDQPHHSPTARSQSDRFISRSPSLDRFVSRSPTPEPERVEGDL</sequence>
<evidence type="ECO:0000256" key="5">
    <source>
        <dbReference type="ARBA" id="ARBA00023187"/>
    </source>
</evidence>
<evidence type="ECO:0000256" key="1">
    <source>
        <dbReference type="ARBA" id="ARBA00004123"/>
    </source>
</evidence>
<keyword evidence="10" id="KW-1185">Reference proteome</keyword>
<gene>
    <name evidence="9" type="ORF">PSTG_04593</name>
</gene>
<dbReference type="AlphaFoldDB" id="A0A0L0VSX0"/>
<evidence type="ECO:0000256" key="3">
    <source>
        <dbReference type="ARBA" id="ARBA00022664"/>
    </source>
</evidence>
<feature type="region of interest" description="Disordered" evidence="8">
    <location>
        <begin position="191"/>
        <end position="279"/>
    </location>
</feature>
<name>A0A0L0VSX0_9BASI</name>
<dbReference type="PANTHER" id="PTHR23142">
    <property type="entry name" value="PRE-MRNA-SPLICING FACTOR 38A-RELATED"/>
    <property type="match status" value="1"/>
</dbReference>
<dbReference type="GO" id="GO:0005681">
    <property type="term" value="C:spliceosomal complex"/>
    <property type="evidence" value="ECO:0007669"/>
    <property type="project" value="UniProtKB-KW"/>
</dbReference>
<feature type="compositionally biased region" description="Acidic residues" evidence="8">
    <location>
        <begin position="196"/>
        <end position="206"/>
    </location>
</feature>
<comment type="subcellular location">
    <subcellularLocation>
        <location evidence="1 7">Nucleus</location>
    </subcellularLocation>
</comment>
<keyword evidence="6 7" id="KW-0539">Nucleus</keyword>
<evidence type="ECO:0000256" key="7">
    <source>
        <dbReference type="RuleBase" id="RU367025"/>
    </source>
</evidence>
<dbReference type="Pfam" id="PF03371">
    <property type="entry name" value="PRP38"/>
    <property type="match status" value="1"/>
</dbReference>
<reference evidence="10" key="1">
    <citation type="submission" date="2014-03" db="EMBL/GenBank/DDBJ databases">
        <title>The Genome Sequence of Puccinia striiformis f. sp. tritici PST-78.</title>
        <authorList>
            <consortium name="The Broad Institute Genome Sequencing Platform"/>
            <person name="Cuomo C."/>
            <person name="Hulbert S."/>
            <person name="Chen X."/>
            <person name="Walker B."/>
            <person name="Young S.K."/>
            <person name="Zeng Q."/>
            <person name="Gargeya S."/>
            <person name="Fitzgerald M."/>
            <person name="Haas B."/>
            <person name="Abouelleil A."/>
            <person name="Alvarado L."/>
            <person name="Arachchi H.M."/>
            <person name="Berlin A.M."/>
            <person name="Chapman S.B."/>
            <person name="Goldberg J."/>
            <person name="Griggs A."/>
            <person name="Gujja S."/>
            <person name="Hansen M."/>
            <person name="Howarth C."/>
            <person name="Imamovic A."/>
            <person name="Larimer J."/>
            <person name="McCowan C."/>
            <person name="Montmayeur A."/>
            <person name="Murphy C."/>
            <person name="Neiman D."/>
            <person name="Pearson M."/>
            <person name="Priest M."/>
            <person name="Roberts A."/>
            <person name="Saif S."/>
            <person name="Shea T."/>
            <person name="Sisk P."/>
            <person name="Sykes S."/>
            <person name="Wortman J."/>
            <person name="Nusbaum C."/>
            <person name="Birren B."/>
        </authorList>
    </citation>
    <scope>NUCLEOTIDE SEQUENCE [LARGE SCALE GENOMIC DNA]</scope>
    <source>
        <strain evidence="10">race PST-78</strain>
    </source>
</reference>
<dbReference type="GO" id="GO:0000398">
    <property type="term" value="P:mRNA splicing, via spliceosome"/>
    <property type="evidence" value="ECO:0007669"/>
    <property type="project" value="UniProtKB-UniRule"/>
</dbReference>
<dbReference type="InterPro" id="IPR005037">
    <property type="entry name" value="PRP38"/>
</dbReference>
<dbReference type="EMBL" id="AJIL01000025">
    <property type="protein sequence ID" value="KNF02095.1"/>
    <property type="molecule type" value="Genomic_DNA"/>
</dbReference>
<evidence type="ECO:0000256" key="2">
    <source>
        <dbReference type="ARBA" id="ARBA00006164"/>
    </source>
</evidence>
<keyword evidence="4 7" id="KW-0747">Spliceosome</keyword>
<organism evidence="9 10">
    <name type="scientific">Puccinia striiformis f. sp. tritici PST-78</name>
    <dbReference type="NCBI Taxonomy" id="1165861"/>
    <lineage>
        <taxon>Eukaryota</taxon>
        <taxon>Fungi</taxon>
        <taxon>Dikarya</taxon>
        <taxon>Basidiomycota</taxon>
        <taxon>Pucciniomycotina</taxon>
        <taxon>Pucciniomycetes</taxon>
        <taxon>Pucciniales</taxon>
        <taxon>Pucciniaceae</taxon>
        <taxon>Puccinia</taxon>
    </lineage>
</organism>
<proteinExistence type="inferred from homology"/>
<protein>
    <recommendedName>
        <fullName evidence="7">Pre-mRNA-splicing factor 38</fullName>
    </recommendedName>
</protein>
<comment type="similarity">
    <text evidence="2 7">Belongs to the PRP38 family.</text>
</comment>
<evidence type="ECO:0000313" key="10">
    <source>
        <dbReference type="Proteomes" id="UP000054564"/>
    </source>
</evidence>
<keyword evidence="5 7" id="KW-0508">mRNA splicing</keyword>